<dbReference type="PANTHER" id="PTHR30606">
    <property type="entry name" value="LIPID A BIOSYNTHESIS LAUROYL ACYLTRANSFERASE"/>
    <property type="match status" value="1"/>
</dbReference>
<evidence type="ECO:0000256" key="7">
    <source>
        <dbReference type="SAM" id="MobiDB-lite"/>
    </source>
</evidence>
<proteinExistence type="predicted"/>
<protein>
    <submittedName>
        <fullName evidence="8">Acyltransferase</fullName>
    </submittedName>
</protein>
<evidence type="ECO:0000256" key="3">
    <source>
        <dbReference type="ARBA" id="ARBA00022519"/>
    </source>
</evidence>
<gene>
    <name evidence="8" type="ORF">K6753_00660</name>
</gene>
<keyword evidence="9" id="KW-1185">Reference proteome</keyword>
<accession>A0ABS7T2D9</accession>
<dbReference type="InterPro" id="IPR004960">
    <property type="entry name" value="LipA_acyltrans"/>
</dbReference>
<dbReference type="Proteomes" id="UP001430954">
    <property type="component" value="Unassembled WGS sequence"/>
</dbReference>
<feature type="region of interest" description="Disordered" evidence="7">
    <location>
        <begin position="307"/>
        <end position="361"/>
    </location>
</feature>
<dbReference type="CDD" id="cd07984">
    <property type="entry name" value="LPLAT_LABLAT-like"/>
    <property type="match status" value="1"/>
</dbReference>
<dbReference type="InterPro" id="IPR014548">
    <property type="entry name" value="Ac_Trasf"/>
</dbReference>
<evidence type="ECO:0000256" key="1">
    <source>
        <dbReference type="ARBA" id="ARBA00004533"/>
    </source>
</evidence>
<keyword evidence="5" id="KW-0472">Membrane</keyword>
<evidence type="ECO:0000256" key="2">
    <source>
        <dbReference type="ARBA" id="ARBA00022475"/>
    </source>
</evidence>
<organism evidence="8 9">
    <name type="scientific">Novilysobacter selenitireducens</name>
    <dbReference type="NCBI Taxonomy" id="2872639"/>
    <lineage>
        <taxon>Bacteria</taxon>
        <taxon>Pseudomonadati</taxon>
        <taxon>Pseudomonadota</taxon>
        <taxon>Gammaproteobacteria</taxon>
        <taxon>Lysobacterales</taxon>
        <taxon>Lysobacteraceae</taxon>
        <taxon>Novilysobacter</taxon>
    </lineage>
</organism>
<dbReference type="EMBL" id="JAINZW010000001">
    <property type="protein sequence ID" value="MBZ4038045.1"/>
    <property type="molecule type" value="Genomic_DNA"/>
</dbReference>
<evidence type="ECO:0000313" key="9">
    <source>
        <dbReference type="Proteomes" id="UP001430954"/>
    </source>
</evidence>
<dbReference type="Pfam" id="PF03279">
    <property type="entry name" value="Lip_A_acyltrans"/>
    <property type="match status" value="1"/>
</dbReference>
<reference evidence="8 9" key="1">
    <citation type="submission" date="2021-09" db="EMBL/GenBank/DDBJ databases">
        <title>Lysobacter sp. 13A isolated from the river sediment.</title>
        <authorList>
            <person name="Liu H."/>
            <person name="Li S."/>
            <person name="Mao S."/>
        </authorList>
    </citation>
    <scope>NUCLEOTIDE SEQUENCE [LARGE SCALE GENOMIC DNA]</scope>
    <source>
        <strain evidence="8 9">13A</strain>
    </source>
</reference>
<evidence type="ECO:0000313" key="8">
    <source>
        <dbReference type="EMBL" id="MBZ4038045.1"/>
    </source>
</evidence>
<name>A0ABS7T2D9_9GAMM</name>
<feature type="compositionally biased region" description="Basic and acidic residues" evidence="7">
    <location>
        <begin position="307"/>
        <end position="334"/>
    </location>
</feature>
<dbReference type="PANTHER" id="PTHR30606:SF9">
    <property type="entry name" value="LIPID A BIOSYNTHESIS LAUROYLTRANSFERASE"/>
    <property type="match status" value="1"/>
</dbReference>
<keyword evidence="3" id="KW-0997">Cell inner membrane</keyword>
<evidence type="ECO:0000256" key="6">
    <source>
        <dbReference type="ARBA" id="ARBA00023315"/>
    </source>
</evidence>
<keyword evidence="2" id="KW-1003">Cell membrane</keyword>
<feature type="compositionally biased region" description="Low complexity" evidence="7">
    <location>
        <begin position="335"/>
        <end position="361"/>
    </location>
</feature>
<dbReference type="PIRSF" id="PIRSF028561">
    <property type="entry name" value="Ac_Trasf"/>
    <property type="match status" value="1"/>
</dbReference>
<keyword evidence="4" id="KW-0808">Transferase</keyword>
<comment type="subcellular location">
    <subcellularLocation>
        <location evidence="1">Cell inner membrane</location>
    </subcellularLocation>
</comment>
<evidence type="ECO:0000256" key="4">
    <source>
        <dbReference type="ARBA" id="ARBA00022679"/>
    </source>
</evidence>
<sequence>MSTEAARDWTRQREGGNRFSLHLIRAIARHGGRAAGRACLYPITAYFLLRRAPERAASRSYLWRVLGRPARLRDIARHIHTFACTILDRVFMLSGQMQRFDIRTSGLDGLHTQLDRGQGVLVFGSHLGSFDALRVLAATRPDVQVRVVLDKGHNPAMTQLLDALNPELARTVIDAGQDGPSIVLAIKQATDAGALVALLVDRARPGEPSLPAPLLGARAPFPVAPWLIAGALKVPVVLAFGLYRGGNRYDLDFEVFSEGLSITRHNRGSQLADLVARYAQRLEHHARRAPFNWFNFYDFWQSDDPHAQSVGRHDPAPHARSEPPARVERPERVEGPGVAPPADAGAGPAAVAGAARAGLRR</sequence>
<dbReference type="GO" id="GO:0016746">
    <property type="term" value="F:acyltransferase activity"/>
    <property type="evidence" value="ECO:0007669"/>
    <property type="project" value="UniProtKB-KW"/>
</dbReference>
<keyword evidence="6 8" id="KW-0012">Acyltransferase</keyword>
<evidence type="ECO:0000256" key="5">
    <source>
        <dbReference type="ARBA" id="ARBA00023136"/>
    </source>
</evidence>
<comment type="caution">
    <text evidence="8">The sequence shown here is derived from an EMBL/GenBank/DDBJ whole genome shotgun (WGS) entry which is preliminary data.</text>
</comment>